<evidence type="ECO:0000313" key="3">
    <source>
        <dbReference type="EMBL" id="MBP2059393.1"/>
    </source>
</evidence>
<dbReference type="GO" id="GO:0005975">
    <property type="term" value="P:carbohydrate metabolic process"/>
    <property type="evidence" value="ECO:0007669"/>
    <property type="project" value="UniProtKB-ARBA"/>
</dbReference>
<protein>
    <submittedName>
        <fullName evidence="2">Outer membrane adhesin like proteiin</fullName>
    </submittedName>
</protein>
<dbReference type="HOGENOM" id="CLU_042039_0_0_11"/>
<reference evidence="3 4" key="2">
    <citation type="submission" date="2021-03" db="EMBL/GenBank/DDBJ databases">
        <title>Genomic Encyclopedia of Type Strains, Phase IV (KMG-IV): sequencing the most valuable type-strain genomes for metagenomic binning, comparative biology and taxonomic classification.</title>
        <authorList>
            <person name="Goeker M."/>
        </authorList>
    </citation>
    <scope>NUCLEOTIDE SEQUENCE [LARGE SCALE GENOMIC DNA]</scope>
    <source>
        <strain evidence="3 4">DSM 41954</strain>
    </source>
</reference>
<dbReference type="EMBL" id="JAGGLR010000001">
    <property type="protein sequence ID" value="MBP2059393.1"/>
    <property type="molecule type" value="Genomic_DNA"/>
</dbReference>
<evidence type="ECO:0000313" key="4">
    <source>
        <dbReference type="Proteomes" id="UP000756710"/>
    </source>
</evidence>
<keyword evidence="4" id="KW-1185">Reference proteome</keyword>
<sequence>MASPTITLVTVVPTPAVSGQSVTLTATVIPLGTGTPTGTVTFVVTGGPTLTGTLSGGTTSVTVPAGLSVGVHPVTATYSGDVNFTASTGTNVIVVIQASTTTSVVSAPDPSTLGQPVTFTATVTPVAPGAGVPTGTVTFIISGSGGGTFVQPLVGGVATLTLSTLGVGSHTVVATYSGDANFLPSVGTDTQTVNPTPAATTTTVTSSVNPSVFGQPVTFTVTVTPNPPASGTPTGTVTIMVSGTGGGTVVKALMGGTASHTFTNLGTGAHTVTATYSGDANFAASSGALPTQAVNKALTTTTASSNPNPSTVGQDVTYVAFVQPVPPGAGAPTGTVTFTVTDGTNTVTGSGSVNASGFAFFTDTSASLPAGGYTITAVYPGDANFSGSTGTNNQTIV</sequence>
<reference evidence="2" key="1">
    <citation type="submission" date="2014-05" db="EMBL/GenBank/DDBJ databases">
        <authorList>
            <person name="Horn Fabian"/>
        </authorList>
    </citation>
    <scope>NUCLEOTIDE SEQUENCE</scope>
</reference>
<proteinExistence type="predicted"/>
<dbReference type="Gene3D" id="2.60.40.10">
    <property type="entry name" value="Immunoglobulins"/>
    <property type="match status" value="4"/>
</dbReference>
<dbReference type="RefSeq" id="WP_044576696.1">
    <property type="nucleotide sequence ID" value="NZ_BAABDR010000060.1"/>
</dbReference>
<evidence type="ECO:0000313" key="2">
    <source>
        <dbReference type="EMBL" id="CDR11033.1"/>
    </source>
</evidence>
<evidence type="ECO:0000259" key="1">
    <source>
        <dbReference type="Pfam" id="PF16640"/>
    </source>
</evidence>
<gene>
    <name evidence="3" type="ORF">J2Z30_000389</name>
    <name evidence="2" type="ORF">SIRAN7153</name>
</gene>
<feature type="domain" description="Bacterial Ig-like" evidence="1">
    <location>
        <begin position="9"/>
        <end position="96"/>
    </location>
</feature>
<dbReference type="Pfam" id="PF16640">
    <property type="entry name" value="Big_3_5"/>
    <property type="match status" value="4"/>
</dbReference>
<dbReference type="AlphaFoldDB" id="A0A060ZWU9"/>
<organism evidence="2">
    <name type="scientific">Streptomyces iranensis</name>
    <dbReference type="NCBI Taxonomy" id="576784"/>
    <lineage>
        <taxon>Bacteria</taxon>
        <taxon>Bacillati</taxon>
        <taxon>Actinomycetota</taxon>
        <taxon>Actinomycetes</taxon>
        <taxon>Kitasatosporales</taxon>
        <taxon>Streptomycetaceae</taxon>
        <taxon>Streptomyces</taxon>
        <taxon>Streptomyces violaceusniger group</taxon>
    </lineage>
</organism>
<dbReference type="EMBL" id="LK022848">
    <property type="protein sequence ID" value="CDR11033.1"/>
    <property type="molecule type" value="Genomic_DNA"/>
</dbReference>
<name>A0A060ZWU9_9ACTN</name>
<dbReference type="InterPro" id="IPR013783">
    <property type="entry name" value="Ig-like_fold"/>
</dbReference>
<dbReference type="Proteomes" id="UP000756710">
    <property type="component" value="Unassembled WGS sequence"/>
</dbReference>
<feature type="domain" description="Bacterial Ig-like" evidence="1">
    <location>
        <begin position="304"/>
        <end position="395"/>
    </location>
</feature>
<feature type="domain" description="Bacterial Ig-like" evidence="1">
    <location>
        <begin position="105"/>
        <end position="194"/>
    </location>
</feature>
<feature type="domain" description="Bacterial Ig-like" evidence="1">
    <location>
        <begin position="204"/>
        <end position="294"/>
    </location>
</feature>
<accession>A0A060ZWU9</accession>
<dbReference type="InterPro" id="IPR032109">
    <property type="entry name" value="Big_3_5"/>
</dbReference>